<name>A0A6M3LJ80_9ZZZZ</name>
<organism evidence="1">
    <name type="scientific">viral metagenome</name>
    <dbReference type="NCBI Taxonomy" id="1070528"/>
    <lineage>
        <taxon>unclassified sequences</taxon>
        <taxon>metagenomes</taxon>
        <taxon>organismal metagenomes</taxon>
    </lineage>
</organism>
<dbReference type="AlphaFoldDB" id="A0A6M3LJ80"/>
<sequence>MEVFDSGLEIFDERRSVPITFLDDISLLLGTSSDIAIRLHSAVLNANTALAGVLIGTPVTPALAANSLIISNVTADGDILIAANDGGHSRTALFFDASTPDTYLYNVGGTWTAGATTWTIPAVTLGGDVTGGNYNLSSIGNIGLGNTAVSTTALLFSNAKTYVLTDNASIHGIFINSLYGYKTSAAYTGTLYGSLFRVSIPATNTQNWTAALGLIGYHAVLHTYNPGAGAPYTVTGAAAFSAEAPNFQSYTTFTTYYGLIIAANANARIATNYGIYIGDQTGGTTADYGVAIAGADTAALWLGSGADNTDAANGIMFGSSKDTNLYRSAANTLKTDDAFSAASFSVGATAGTDESGSGTITTFTCTIVKGIVTAFAKVS</sequence>
<accession>A0A6M3LJ80</accession>
<dbReference type="EMBL" id="MT143269">
    <property type="protein sequence ID" value="QJA94890.1"/>
    <property type="molecule type" value="Genomic_DNA"/>
</dbReference>
<reference evidence="1" key="1">
    <citation type="submission" date="2020-03" db="EMBL/GenBank/DDBJ databases">
        <title>The deep terrestrial virosphere.</title>
        <authorList>
            <person name="Holmfeldt K."/>
            <person name="Nilsson E."/>
            <person name="Simone D."/>
            <person name="Lopez-Fernandez M."/>
            <person name="Wu X."/>
            <person name="de Brujin I."/>
            <person name="Lundin D."/>
            <person name="Andersson A."/>
            <person name="Bertilsson S."/>
            <person name="Dopson M."/>
        </authorList>
    </citation>
    <scope>NUCLEOTIDE SEQUENCE</scope>
    <source>
        <strain evidence="1">MM415B03708</strain>
    </source>
</reference>
<protein>
    <submittedName>
        <fullName evidence="1">Uncharacterized protein</fullName>
    </submittedName>
</protein>
<gene>
    <name evidence="1" type="ORF">MM415B03708_0007</name>
</gene>
<evidence type="ECO:0000313" key="1">
    <source>
        <dbReference type="EMBL" id="QJA94890.1"/>
    </source>
</evidence>
<proteinExistence type="predicted"/>